<comment type="caution">
    <text evidence="1">The sequence shown here is derived from an EMBL/GenBank/DDBJ whole genome shotgun (WGS) entry which is preliminary data.</text>
</comment>
<accession>A0A9Q3EBB0</accession>
<evidence type="ECO:0008006" key="3">
    <source>
        <dbReference type="Google" id="ProtNLM"/>
    </source>
</evidence>
<dbReference type="Proteomes" id="UP000765509">
    <property type="component" value="Unassembled WGS sequence"/>
</dbReference>
<organism evidence="1 2">
    <name type="scientific">Austropuccinia psidii MF-1</name>
    <dbReference type="NCBI Taxonomy" id="1389203"/>
    <lineage>
        <taxon>Eukaryota</taxon>
        <taxon>Fungi</taxon>
        <taxon>Dikarya</taxon>
        <taxon>Basidiomycota</taxon>
        <taxon>Pucciniomycotina</taxon>
        <taxon>Pucciniomycetes</taxon>
        <taxon>Pucciniales</taxon>
        <taxon>Sphaerophragmiaceae</taxon>
        <taxon>Austropuccinia</taxon>
    </lineage>
</organism>
<protein>
    <recommendedName>
        <fullName evidence="3">Reverse transcriptase Ty1/copia-type domain-containing protein</fullName>
    </recommendedName>
</protein>
<keyword evidence="2" id="KW-1185">Reference proteome</keyword>
<evidence type="ECO:0000313" key="2">
    <source>
        <dbReference type="Proteomes" id="UP000765509"/>
    </source>
</evidence>
<dbReference type="OrthoDB" id="3059824at2759"/>
<name>A0A9Q3EBB0_9BASI</name>
<sequence length="114" mass="13208">MEEELKKDEKLELIGGFRTQKGVENYRHDMGLQAKKRLPKQNHCAKEFTQTPGIDFEKTYARMGQLNTLRVLISHVCANELNLDQIFLNAPLEKTFYLLSHRARTLVAKNTVFS</sequence>
<dbReference type="AlphaFoldDB" id="A0A9Q3EBB0"/>
<proteinExistence type="predicted"/>
<reference evidence="1" key="1">
    <citation type="submission" date="2021-03" db="EMBL/GenBank/DDBJ databases">
        <title>Draft genome sequence of rust myrtle Austropuccinia psidii MF-1, a brazilian biotype.</title>
        <authorList>
            <person name="Quecine M.C."/>
            <person name="Pachon D.M.R."/>
            <person name="Bonatelli M.L."/>
            <person name="Correr F.H."/>
            <person name="Franceschini L.M."/>
            <person name="Leite T.F."/>
            <person name="Margarido G.R.A."/>
            <person name="Almeida C.A."/>
            <person name="Ferrarezi J.A."/>
            <person name="Labate C.A."/>
        </authorList>
    </citation>
    <scope>NUCLEOTIDE SEQUENCE</scope>
    <source>
        <strain evidence="1">MF-1</strain>
    </source>
</reference>
<evidence type="ECO:0000313" key="1">
    <source>
        <dbReference type="EMBL" id="MBW0515788.1"/>
    </source>
</evidence>
<gene>
    <name evidence="1" type="ORF">O181_055503</name>
</gene>
<dbReference type="EMBL" id="AVOT02024849">
    <property type="protein sequence ID" value="MBW0515788.1"/>
    <property type="molecule type" value="Genomic_DNA"/>
</dbReference>